<sequence>MTSSLQSVLCCWASQQTPPSSPKLPSAPSEPSPQCTCDPTSTEHGEKTFSTETSDQHPQHSSRIQEKQ</sequence>
<protein>
    <submittedName>
        <fullName evidence="2">Uncharacterized protein</fullName>
    </submittedName>
</protein>
<feature type="non-terminal residue" evidence="2">
    <location>
        <position position="68"/>
    </location>
</feature>
<accession>A0A9P6JWA4</accession>
<reference evidence="2" key="1">
    <citation type="journal article" date="2020" name="Fungal Divers.">
        <title>Resolving the Mortierellaceae phylogeny through synthesis of multi-gene phylogenetics and phylogenomics.</title>
        <authorList>
            <person name="Vandepol N."/>
            <person name="Liber J."/>
            <person name="Desiro A."/>
            <person name="Na H."/>
            <person name="Kennedy M."/>
            <person name="Barry K."/>
            <person name="Grigoriev I.V."/>
            <person name="Miller A.N."/>
            <person name="O'Donnell K."/>
            <person name="Stajich J.E."/>
            <person name="Bonito G."/>
        </authorList>
    </citation>
    <scope>NUCLEOTIDE SEQUENCE</scope>
    <source>
        <strain evidence="2">KOD1015</strain>
    </source>
</reference>
<comment type="caution">
    <text evidence="2">The sequence shown here is derived from an EMBL/GenBank/DDBJ whole genome shotgun (WGS) entry which is preliminary data.</text>
</comment>
<gene>
    <name evidence="2" type="ORF">BGW38_010267</name>
</gene>
<dbReference type="Proteomes" id="UP000780801">
    <property type="component" value="Unassembled WGS sequence"/>
</dbReference>
<evidence type="ECO:0000256" key="1">
    <source>
        <dbReference type="SAM" id="MobiDB-lite"/>
    </source>
</evidence>
<feature type="region of interest" description="Disordered" evidence="1">
    <location>
        <begin position="15"/>
        <end position="68"/>
    </location>
</feature>
<dbReference type="AlphaFoldDB" id="A0A9P6JWA4"/>
<evidence type="ECO:0000313" key="3">
    <source>
        <dbReference type="Proteomes" id="UP000780801"/>
    </source>
</evidence>
<feature type="compositionally biased region" description="Basic and acidic residues" evidence="1">
    <location>
        <begin position="41"/>
        <end position="68"/>
    </location>
</feature>
<feature type="compositionally biased region" description="Low complexity" evidence="1">
    <location>
        <begin position="23"/>
        <end position="33"/>
    </location>
</feature>
<keyword evidence="3" id="KW-1185">Reference proteome</keyword>
<organism evidence="2 3">
    <name type="scientific">Lunasporangiospora selenospora</name>
    <dbReference type="NCBI Taxonomy" id="979761"/>
    <lineage>
        <taxon>Eukaryota</taxon>
        <taxon>Fungi</taxon>
        <taxon>Fungi incertae sedis</taxon>
        <taxon>Mucoromycota</taxon>
        <taxon>Mortierellomycotina</taxon>
        <taxon>Mortierellomycetes</taxon>
        <taxon>Mortierellales</taxon>
        <taxon>Mortierellaceae</taxon>
        <taxon>Lunasporangiospora</taxon>
    </lineage>
</organism>
<name>A0A9P6JWA4_9FUNG</name>
<dbReference type="EMBL" id="JAABOA010008138">
    <property type="protein sequence ID" value="KAF9536227.1"/>
    <property type="molecule type" value="Genomic_DNA"/>
</dbReference>
<evidence type="ECO:0000313" key="2">
    <source>
        <dbReference type="EMBL" id="KAF9536227.1"/>
    </source>
</evidence>
<proteinExistence type="predicted"/>